<evidence type="ECO:0000256" key="1">
    <source>
        <dbReference type="SAM" id="MobiDB-lite"/>
    </source>
</evidence>
<sequence>MEPTVVQSKPDDLDARTTPSNELKPRTRKRDKVMKILKRARTRAGSFFLCVGKGLERYGSDVSLPEAKKDPHPLIPQTKVISEGPSPAFCLAAEDDFLVVKRDSDPRIHIHTLPPELLTEVFAVACFSEVAATNTARRARTTPLTLGQVCRHWRQIVESTPHLWSWVLIRLYRSKYDSQLEILKEWIGRTSTTQPLTIELSFEDEDAWVAKPPHELLQILLKEAHRWRSIDLTLPEACYQRVKSAKVQFPMLENIALQPLLADAHVAQAERKRLDIFEVVPSLTQLRLNGYYLDDCSIPWEQLQELVLQHIYVDECFYALQKAKNLVNCTLSTMLVNDCNRTVKKVQLTLPHLERLRLQGASGTDQATLIANLTAPALSELIISSADASSAFGDIATMVSRSDCLLRTFEVNGFDMDETALVEMLNSLSTVEALHLVPNSSAPLKSGLLDALRGSQTSISDPSASSAASTSATPAPTSFLPNLQSLEYEGDAAFEEEALVGMISSRRSGSEIGLVDGNGNGMGLVRKLEVVKLTVNNKSFSAHCQTLLSSLAG</sequence>
<accession>A0A9W8M8P3</accession>
<dbReference type="Gene3D" id="3.80.10.10">
    <property type="entry name" value="Ribonuclease Inhibitor"/>
    <property type="match status" value="1"/>
</dbReference>
<organism evidence="2 3">
    <name type="scientific">Candolleomyces eurysporus</name>
    <dbReference type="NCBI Taxonomy" id="2828524"/>
    <lineage>
        <taxon>Eukaryota</taxon>
        <taxon>Fungi</taxon>
        <taxon>Dikarya</taxon>
        <taxon>Basidiomycota</taxon>
        <taxon>Agaricomycotina</taxon>
        <taxon>Agaricomycetes</taxon>
        <taxon>Agaricomycetidae</taxon>
        <taxon>Agaricales</taxon>
        <taxon>Agaricineae</taxon>
        <taxon>Psathyrellaceae</taxon>
        <taxon>Candolleomyces</taxon>
    </lineage>
</organism>
<dbReference type="SUPFAM" id="SSF52047">
    <property type="entry name" value="RNI-like"/>
    <property type="match status" value="1"/>
</dbReference>
<dbReference type="InterPro" id="IPR036047">
    <property type="entry name" value="F-box-like_dom_sf"/>
</dbReference>
<dbReference type="OrthoDB" id="2927557at2759"/>
<dbReference type="EMBL" id="JANBPK010001473">
    <property type="protein sequence ID" value="KAJ2922940.1"/>
    <property type="molecule type" value="Genomic_DNA"/>
</dbReference>
<dbReference type="Gene3D" id="1.20.1280.50">
    <property type="match status" value="1"/>
</dbReference>
<evidence type="ECO:0008006" key="4">
    <source>
        <dbReference type="Google" id="ProtNLM"/>
    </source>
</evidence>
<keyword evidence="3" id="KW-1185">Reference proteome</keyword>
<dbReference type="InterPro" id="IPR032675">
    <property type="entry name" value="LRR_dom_sf"/>
</dbReference>
<evidence type="ECO:0000313" key="2">
    <source>
        <dbReference type="EMBL" id="KAJ2922940.1"/>
    </source>
</evidence>
<evidence type="ECO:0000313" key="3">
    <source>
        <dbReference type="Proteomes" id="UP001140091"/>
    </source>
</evidence>
<dbReference type="Proteomes" id="UP001140091">
    <property type="component" value="Unassembled WGS sequence"/>
</dbReference>
<comment type="caution">
    <text evidence="2">The sequence shown here is derived from an EMBL/GenBank/DDBJ whole genome shotgun (WGS) entry which is preliminary data.</text>
</comment>
<proteinExistence type="predicted"/>
<gene>
    <name evidence="2" type="ORF">H1R20_g14198</name>
</gene>
<dbReference type="AlphaFoldDB" id="A0A9W8M8P3"/>
<dbReference type="SUPFAM" id="SSF81383">
    <property type="entry name" value="F-box domain"/>
    <property type="match status" value="1"/>
</dbReference>
<reference evidence="2" key="1">
    <citation type="submission" date="2022-06" db="EMBL/GenBank/DDBJ databases">
        <title>Genome Sequence of Candolleomyces eurysporus.</title>
        <authorList>
            <person name="Buettner E."/>
        </authorList>
    </citation>
    <scope>NUCLEOTIDE SEQUENCE</scope>
    <source>
        <strain evidence="2">VTCC 930004</strain>
    </source>
</reference>
<name>A0A9W8M8P3_9AGAR</name>
<feature type="region of interest" description="Disordered" evidence="1">
    <location>
        <begin position="1"/>
        <end position="30"/>
    </location>
</feature>
<protein>
    <recommendedName>
        <fullName evidence="4">F-box domain-containing protein</fullName>
    </recommendedName>
</protein>
<feature type="non-terminal residue" evidence="2">
    <location>
        <position position="553"/>
    </location>
</feature>